<comment type="caution">
    <text evidence="2">The sequence shown here is derived from an EMBL/GenBank/DDBJ whole genome shotgun (WGS) entry which is preliminary data.</text>
</comment>
<keyword evidence="3" id="KW-1185">Reference proteome</keyword>
<dbReference type="NCBIfam" id="NF047558">
    <property type="entry name" value="TPR_END_plus"/>
    <property type="match status" value="1"/>
</dbReference>
<evidence type="ECO:0000313" key="3">
    <source>
        <dbReference type="Proteomes" id="UP001500190"/>
    </source>
</evidence>
<dbReference type="Pfam" id="PF22316">
    <property type="entry name" value="ABhydrolase-like_N"/>
    <property type="match status" value="1"/>
</dbReference>
<sequence length="294" mass="31121">MLLAVDLVTRYDELSDRVYALYEVEAYDEALEVLRTESTGLEPWRAELAQVEACLLAVRGDADEALRVLREASADGAWWAPEVLADDDDLEALRGRPEFEELLAVSGSRAADDVVPALVDVPDRPRGVVVALHGAGQTAAHARADWSAVLDHGYALVCVESSRRMSPMYRTWPDRAQAAADIARALVGLPDLDGPVLAAGFSAGGRAALDWALTATPAPVSGVLALAPALRELPDAAANPLSPATIWIGTGDDLREVVDEKAAALTAFGCTIAPIPGLGHAFPDRFGELLADVL</sequence>
<feature type="domain" description="BCE-2095-like N-terminal" evidence="1">
    <location>
        <begin position="11"/>
        <end position="111"/>
    </location>
</feature>
<proteinExistence type="predicted"/>
<dbReference type="InterPro" id="IPR029058">
    <property type="entry name" value="AB_hydrolase_fold"/>
</dbReference>
<dbReference type="InterPro" id="IPR054527">
    <property type="entry name" value="BCE_2095-like_N"/>
</dbReference>
<organism evidence="2 3">
    <name type="scientific">Kribbella karoonensis</name>
    <dbReference type="NCBI Taxonomy" id="324851"/>
    <lineage>
        <taxon>Bacteria</taxon>
        <taxon>Bacillati</taxon>
        <taxon>Actinomycetota</taxon>
        <taxon>Actinomycetes</taxon>
        <taxon>Propionibacteriales</taxon>
        <taxon>Kribbellaceae</taxon>
        <taxon>Kribbella</taxon>
    </lineage>
</organism>
<evidence type="ECO:0000259" key="1">
    <source>
        <dbReference type="Pfam" id="PF22316"/>
    </source>
</evidence>
<reference evidence="3" key="1">
    <citation type="journal article" date="2019" name="Int. J. Syst. Evol. Microbiol.">
        <title>The Global Catalogue of Microorganisms (GCM) 10K type strain sequencing project: providing services to taxonomists for standard genome sequencing and annotation.</title>
        <authorList>
            <consortium name="The Broad Institute Genomics Platform"/>
            <consortium name="The Broad Institute Genome Sequencing Center for Infectious Disease"/>
            <person name="Wu L."/>
            <person name="Ma J."/>
        </authorList>
    </citation>
    <scope>NUCLEOTIDE SEQUENCE [LARGE SCALE GENOMIC DNA]</scope>
    <source>
        <strain evidence="3">JCM 14304</strain>
    </source>
</reference>
<dbReference type="Gene3D" id="3.40.50.1820">
    <property type="entry name" value="alpha/beta hydrolase"/>
    <property type="match status" value="1"/>
</dbReference>
<accession>A0ABP4QLM6</accession>
<name>A0ABP4QLM6_9ACTN</name>
<dbReference type="EMBL" id="BAAAND010000012">
    <property type="protein sequence ID" value="GAA1609939.1"/>
    <property type="molecule type" value="Genomic_DNA"/>
</dbReference>
<gene>
    <name evidence="2" type="ORF">GCM10009742_70740</name>
</gene>
<protein>
    <recommendedName>
        <fullName evidence="1">BCE-2095-like N-terminal domain-containing protein</fullName>
    </recommendedName>
</protein>
<dbReference type="Proteomes" id="UP001500190">
    <property type="component" value="Unassembled WGS sequence"/>
</dbReference>
<dbReference type="SUPFAM" id="SSF53474">
    <property type="entry name" value="alpha/beta-Hydrolases"/>
    <property type="match status" value="1"/>
</dbReference>
<evidence type="ECO:0000313" key="2">
    <source>
        <dbReference type="EMBL" id="GAA1609939.1"/>
    </source>
</evidence>